<dbReference type="Proteomes" id="UP001057402">
    <property type="component" value="Chromosome 4"/>
</dbReference>
<name>A0ACB9QYR8_9MYRT</name>
<evidence type="ECO:0000313" key="1">
    <source>
        <dbReference type="EMBL" id="KAI4372001.1"/>
    </source>
</evidence>
<protein>
    <submittedName>
        <fullName evidence="1">Uncharacterized protein</fullName>
    </submittedName>
</protein>
<dbReference type="EMBL" id="CM042883">
    <property type="protein sequence ID" value="KAI4372001.1"/>
    <property type="molecule type" value="Genomic_DNA"/>
</dbReference>
<sequence>MALRTCDPKFPFSYGGCFDTLNAYKRGFDAGAGSSISQSLVVDSEKGGSVNTSKSSRAVKKSATSEEKARAALKNHCEAERRRREGINSHLATLRGLVPCTVKMDKATLLAEVIGQIKDLKKKATEASGGLLIPMDADDVTVELIGNALGDGCIYFKATVCCEHHPELFRDLGLAVDSLNLKITRAEVSMLENRLKNVFVISSSMEELAHDQRKRHALARTIHEELSSVVAKASGSPDYSPNAILSSKKRRITSFDSSSASS</sequence>
<keyword evidence="2" id="KW-1185">Reference proteome</keyword>
<gene>
    <name evidence="1" type="ORF">MLD38_010289</name>
</gene>
<evidence type="ECO:0000313" key="2">
    <source>
        <dbReference type="Proteomes" id="UP001057402"/>
    </source>
</evidence>
<organism evidence="1 2">
    <name type="scientific">Melastoma candidum</name>
    <dbReference type="NCBI Taxonomy" id="119954"/>
    <lineage>
        <taxon>Eukaryota</taxon>
        <taxon>Viridiplantae</taxon>
        <taxon>Streptophyta</taxon>
        <taxon>Embryophyta</taxon>
        <taxon>Tracheophyta</taxon>
        <taxon>Spermatophyta</taxon>
        <taxon>Magnoliopsida</taxon>
        <taxon>eudicotyledons</taxon>
        <taxon>Gunneridae</taxon>
        <taxon>Pentapetalae</taxon>
        <taxon>rosids</taxon>
        <taxon>malvids</taxon>
        <taxon>Myrtales</taxon>
        <taxon>Melastomataceae</taxon>
        <taxon>Melastomatoideae</taxon>
        <taxon>Melastomateae</taxon>
        <taxon>Melastoma</taxon>
    </lineage>
</organism>
<proteinExistence type="predicted"/>
<comment type="caution">
    <text evidence="1">The sequence shown here is derived from an EMBL/GenBank/DDBJ whole genome shotgun (WGS) entry which is preliminary data.</text>
</comment>
<reference evidence="2" key="1">
    <citation type="journal article" date="2023" name="Front. Plant Sci.">
        <title>Chromosomal-level genome assembly of Melastoma candidum provides insights into trichome evolution.</title>
        <authorList>
            <person name="Zhong Y."/>
            <person name="Wu W."/>
            <person name="Sun C."/>
            <person name="Zou P."/>
            <person name="Liu Y."/>
            <person name="Dai S."/>
            <person name="Zhou R."/>
        </authorList>
    </citation>
    <scope>NUCLEOTIDE SEQUENCE [LARGE SCALE GENOMIC DNA]</scope>
</reference>
<accession>A0ACB9QYR8</accession>